<proteinExistence type="predicted"/>
<name>A0ABX9DXB5_9PSEU</name>
<accession>A0ABX9DXB5</accession>
<evidence type="ECO:0000313" key="2">
    <source>
        <dbReference type="Proteomes" id="UP000248714"/>
    </source>
</evidence>
<keyword evidence="2" id="KW-1185">Reference proteome</keyword>
<reference evidence="1 2" key="1">
    <citation type="submission" date="2018-06" db="EMBL/GenBank/DDBJ databases">
        <title>Genomic Encyclopedia of Type Strains, Phase IV (KMG-IV): sequencing the most valuable type-strain genomes for metagenomic binning, comparative biology and taxonomic classification.</title>
        <authorList>
            <person name="Goeker M."/>
        </authorList>
    </citation>
    <scope>NUCLEOTIDE SEQUENCE [LARGE SCALE GENOMIC DNA]</scope>
    <source>
        <strain evidence="1 2">DSM 45479</strain>
    </source>
</reference>
<dbReference type="Proteomes" id="UP000248714">
    <property type="component" value="Unassembled WGS sequence"/>
</dbReference>
<comment type="caution">
    <text evidence="1">The sequence shown here is derived from an EMBL/GenBank/DDBJ whole genome shotgun (WGS) entry which is preliminary data.</text>
</comment>
<sequence length="52" mass="5860">MRWAVTLGDQSYTPEVVVASRSLAYYPLTPDTADLDIELRVSRLAGIHQARR</sequence>
<dbReference type="EMBL" id="QLTT01000013">
    <property type="protein sequence ID" value="RAS59942.1"/>
    <property type="molecule type" value="Genomic_DNA"/>
</dbReference>
<evidence type="ECO:0000313" key="1">
    <source>
        <dbReference type="EMBL" id="RAS59942.1"/>
    </source>
</evidence>
<gene>
    <name evidence="1" type="ORF">C8D87_113248</name>
</gene>
<organism evidence="1 2">
    <name type="scientific">Lentzea atacamensis</name>
    <dbReference type="NCBI Taxonomy" id="531938"/>
    <lineage>
        <taxon>Bacteria</taxon>
        <taxon>Bacillati</taxon>
        <taxon>Actinomycetota</taxon>
        <taxon>Actinomycetes</taxon>
        <taxon>Pseudonocardiales</taxon>
        <taxon>Pseudonocardiaceae</taxon>
        <taxon>Lentzea</taxon>
    </lineage>
</organism>
<protein>
    <submittedName>
        <fullName evidence="1">Uncharacterized protein</fullName>
    </submittedName>
</protein>